<keyword evidence="3" id="KW-1185">Reference proteome</keyword>
<dbReference type="AlphaFoldDB" id="A0A443YVJ6"/>
<evidence type="ECO:0000313" key="3">
    <source>
        <dbReference type="Proteomes" id="UP000288789"/>
    </source>
</evidence>
<keyword evidence="1" id="KW-0812">Transmembrane</keyword>
<dbReference type="InterPro" id="IPR046659">
    <property type="entry name" value="DUF6768"/>
</dbReference>
<evidence type="ECO:0008006" key="4">
    <source>
        <dbReference type="Google" id="ProtNLM"/>
    </source>
</evidence>
<dbReference type="RefSeq" id="WP_128353168.1">
    <property type="nucleotide sequence ID" value="NZ_CAXBCQ010000030.1"/>
</dbReference>
<dbReference type="Pfam" id="PF20556">
    <property type="entry name" value="DUF6768"/>
    <property type="match status" value="1"/>
</dbReference>
<comment type="caution">
    <text evidence="2">The sequence shown here is derived from an EMBL/GenBank/DDBJ whole genome shotgun (WGS) entry which is preliminary data.</text>
</comment>
<dbReference type="Proteomes" id="UP000288789">
    <property type="component" value="Unassembled WGS sequence"/>
</dbReference>
<keyword evidence="1" id="KW-1133">Transmembrane helix</keyword>
<feature type="transmembrane region" description="Helical" evidence="1">
    <location>
        <begin position="20"/>
        <end position="42"/>
    </location>
</feature>
<keyword evidence="1" id="KW-0472">Membrane</keyword>
<protein>
    <recommendedName>
        <fullName evidence="4">DUF4282 domain-containing protein</fullName>
    </recommendedName>
</protein>
<sequence>MKSNKISLTEYLKGGFAYGLGWLLAVGYVLAFVFAVVLIFCGYKFFTVAADQQLFWGVCFIVSLFVQVATKLWIFMLTNHNHVMHEIQQLKKNVKK</sequence>
<reference evidence="2 3" key="1">
    <citation type="submission" date="2018-12" db="EMBL/GenBank/DDBJ databases">
        <authorList>
            <person name="Li A."/>
            <person name="Zhang M."/>
            <person name="Zhu H."/>
        </authorList>
    </citation>
    <scope>NUCLEOTIDE SEQUENCE [LARGE SCALE GENOMIC DNA]</scope>
    <source>
        <strain evidence="2 3">R04H25</strain>
    </source>
</reference>
<name>A0A443YVJ6_9GAMM</name>
<evidence type="ECO:0000256" key="1">
    <source>
        <dbReference type="SAM" id="Phobius"/>
    </source>
</evidence>
<gene>
    <name evidence="2" type="ORF">EGC76_11615</name>
</gene>
<organism evidence="2 3">
    <name type="scientific">Pseudidiomarina gelatinasegens</name>
    <dbReference type="NCBI Taxonomy" id="2487740"/>
    <lineage>
        <taxon>Bacteria</taxon>
        <taxon>Pseudomonadati</taxon>
        <taxon>Pseudomonadota</taxon>
        <taxon>Gammaproteobacteria</taxon>
        <taxon>Alteromonadales</taxon>
        <taxon>Idiomarinaceae</taxon>
        <taxon>Pseudidiomarina</taxon>
    </lineage>
</organism>
<dbReference type="OrthoDB" id="5770822at2"/>
<feature type="transmembrane region" description="Helical" evidence="1">
    <location>
        <begin position="54"/>
        <end position="76"/>
    </location>
</feature>
<evidence type="ECO:0000313" key="2">
    <source>
        <dbReference type="EMBL" id="RWU07996.1"/>
    </source>
</evidence>
<proteinExistence type="predicted"/>
<accession>A0A443YVJ6</accession>
<dbReference type="EMBL" id="RSFE01000014">
    <property type="protein sequence ID" value="RWU07996.1"/>
    <property type="molecule type" value="Genomic_DNA"/>
</dbReference>